<keyword evidence="1" id="KW-0472">Membrane</keyword>
<feature type="transmembrane region" description="Helical" evidence="1">
    <location>
        <begin position="87"/>
        <end position="109"/>
    </location>
</feature>
<dbReference type="RefSeq" id="WP_197440787.1">
    <property type="nucleotide sequence ID" value="NZ_SIHI01000001.1"/>
</dbReference>
<dbReference type="PANTHER" id="PTHR34351:SF1">
    <property type="entry name" value="SLR1927 PROTEIN"/>
    <property type="match status" value="1"/>
</dbReference>
<sequence>MVLGLTLVVFEMWSGRVYNQLGSAGRVAAILSGTAFSVWGLKEVIASLFPSWTKSSDSFLLPVEGWAYLIIMCVLFIGALIGRSNLLLMVFASMAGPFIMNGWFTFTMLRRLNGGRSLPERVMAGETFTTTIILENRKSWLAVWLMRVLDSVTKGNSYIKPEVMFVRIPPRESRQGHYQLRLHERGRYRFGPMTVTTRFPLGLVQRGTGLDVNDELLVYPRVGTLTPKWRKLLQYSFELVTDVQTQSGLFHDEMSRIREYRAGDDPRMIHWKTSARTNELMVREYEESRDRDLLLIVDCWQPETPTLTSPDEFERGLCFATTVCMEHLRGSRESSLSVRLVGQTLVKWQGDKGESHIDQLLDAFAEVMSSSQIPPEAVVEGLDDQQSRQFRVVLLSARAEKFRDELNHSTESRFPEMQVLGMSAEELSPLFYQAK</sequence>
<keyword evidence="1" id="KW-0812">Transmembrane</keyword>
<evidence type="ECO:0000259" key="2">
    <source>
        <dbReference type="Pfam" id="PF01882"/>
    </source>
</evidence>
<comment type="caution">
    <text evidence="3">The sequence shown here is derived from an EMBL/GenBank/DDBJ whole genome shotgun (WGS) entry which is preliminary data.</text>
</comment>
<feature type="domain" description="DUF58" evidence="2">
    <location>
        <begin position="257"/>
        <end position="397"/>
    </location>
</feature>
<protein>
    <recommendedName>
        <fullName evidence="2">DUF58 domain-containing protein</fullName>
    </recommendedName>
</protein>
<dbReference type="EMBL" id="SIHI01000001">
    <property type="protein sequence ID" value="TWT57142.1"/>
    <property type="molecule type" value="Genomic_DNA"/>
</dbReference>
<evidence type="ECO:0000256" key="1">
    <source>
        <dbReference type="SAM" id="Phobius"/>
    </source>
</evidence>
<keyword evidence="1" id="KW-1133">Transmembrane helix</keyword>
<gene>
    <name evidence="3" type="ORF">KOR42_05000</name>
</gene>
<dbReference type="Proteomes" id="UP000317243">
    <property type="component" value="Unassembled WGS sequence"/>
</dbReference>
<dbReference type="PANTHER" id="PTHR34351">
    <property type="entry name" value="SLR1927 PROTEIN-RELATED"/>
    <property type="match status" value="1"/>
</dbReference>
<reference evidence="3 4" key="1">
    <citation type="submission" date="2019-02" db="EMBL/GenBank/DDBJ databases">
        <title>Deep-cultivation of Planctomycetes and their phenomic and genomic characterization uncovers novel biology.</title>
        <authorList>
            <person name="Wiegand S."/>
            <person name="Jogler M."/>
            <person name="Boedeker C."/>
            <person name="Pinto D."/>
            <person name="Vollmers J."/>
            <person name="Rivas-Marin E."/>
            <person name="Kohn T."/>
            <person name="Peeters S.H."/>
            <person name="Heuer A."/>
            <person name="Rast P."/>
            <person name="Oberbeckmann S."/>
            <person name="Bunk B."/>
            <person name="Jeske O."/>
            <person name="Meyerdierks A."/>
            <person name="Storesund J.E."/>
            <person name="Kallscheuer N."/>
            <person name="Luecker S."/>
            <person name="Lage O.M."/>
            <person name="Pohl T."/>
            <person name="Merkel B.J."/>
            <person name="Hornburger P."/>
            <person name="Mueller R.-W."/>
            <person name="Bruemmer F."/>
            <person name="Labrenz M."/>
            <person name="Spormann A.M."/>
            <person name="Op Den Camp H."/>
            <person name="Overmann J."/>
            <person name="Amann R."/>
            <person name="Jetten M.S.M."/>
            <person name="Mascher T."/>
            <person name="Medema M.H."/>
            <person name="Devos D.P."/>
            <person name="Kaster A.-K."/>
            <person name="Ovreas L."/>
            <person name="Rohde M."/>
            <person name="Galperin M.Y."/>
            <person name="Jogler C."/>
        </authorList>
    </citation>
    <scope>NUCLEOTIDE SEQUENCE [LARGE SCALE GENOMIC DNA]</scope>
    <source>
        <strain evidence="3 4">KOR42</strain>
    </source>
</reference>
<evidence type="ECO:0000313" key="3">
    <source>
        <dbReference type="EMBL" id="TWT57142.1"/>
    </source>
</evidence>
<keyword evidence="4" id="KW-1185">Reference proteome</keyword>
<dbReference type="AlphaFoldDB" id="A0A5C5X4Z3"/>
<evidence type="ECO:0000313" key="4">
    <source>
        <dbReference type="Proteomes" id="UP000317243"/>
    </source>
</evidence>
<name>A0A5C5X4Z3_9PLAN</name>
<dbReference type="Pfam" id="PF01882">
    <property type="entry name" value="DUF58"/>
    <property type="match status" value="1"/>
</dbReference>
<feature type="transmembrane region" description="Helical" evidence="1">
    <location>
        <begin position="59"/>
        <end position="81"/>
    </location>
</feature>
<organism evidence="3 4">
    <name type="scientific">Thalassoglobus neptunius</name>
    <dbReference type="NCBI Taxonomy" id="1938619"/>
    <lineage>
        <taxon>Bacteria</taxon>
        <taxon>Pseudomonadati</taxon>
        <taxon>Planctomycetota</taxon>
        <taxon>Planctomycetia</taxon>
        <taxon>Planctomycetales</taxon>
        <taxon>Planctomycetaceae</taxon>
        <taxon>Thalassoglobus</taxon>
    </lineage>
</organism>
<proteinExistence type="predicted"/>
<dbReference type="InterPro" id="IPR002881">
    <property type="entry name" value="DUF58"/>
</dbReference>
<accession>A0A5C5X4Z3</accession>